<dbReference type="AlphaFoldDB" id="A0A2Z2P1Z5"/>
<dbReference type="PANTHER" id="PTHR30136:SF35">
    <property type="entry name" value="HTH-TYPE TRANSCRIPTIONAL REGULATOR RV1719"/>
    <property type="match status" value="1"/>
</dbReference>
<dbReference type="InterPro" id="IPR050707">
    <property type="entry name" value="HTH_MetabolicPath_Reg"/>
</dbReference>
<evidence type="ECO:0000313" key="6">
    <source>
        <dbReference type="EMBL" id="ASJ76278.1"/>
    </source>
</evidence>
<dbReference type="InterPro" id="IPR036388">
    <property type="entry name" value="WH-like_DNA-bd_sf"/>
</dbReference>
<feature type="domain" description="HTH iclR-type" evidence="4">
    <location>
        <begin position="21"/>
        <end position="82"/>
    </location>
</feature>
<reference evidence="6 7" key="1">
    <citation type="submission" date="2016-12" db="EMBL/GenBank/DDBJ databases">
        <authorList>
            <person name="Song W.-J."/>
            <person name="Kurnit D.M."/>
        </authorList>
    </citation>
    <scope>NUCLEOTIDE SEQUENCE [LARGE SCALE GENOMIC DNA]</scope>
    <source>
        <strain evidence="6 7">IMCC3135</strain>
    </source>
</reference>
<dbReference type="InterPro" id="IPR029016">
    <property type="entry name" value="GAF-like_dom_sf"/>
</dbReference>
<keyword evidence="3" id="KW-0804">Transcription</keyword>
<dbReference type="GO" id="GO:0045892">
    <property type="term" value="P:negative regulation of DNA-templated transcription"/>
    <property type="evidence" value="ECO:0007669"/>
    <property type="project" value="TreeGrafter"/>
</dbReference>
<keyword evidence="2" id="KW-0238">DNA-binding</keyword>
<evidence type="ECO:0000256" key="2">
    <source>
        <dbReference type="ARBA" id="ARBA00023125"/>
    </source>
</evidence>
<dbReference type="SMART" id="SM00346">
    <property type="entry name" value="HTH_ICLR"/>
    <property type="match status" value="1"/>
</dbReference>
<dbReference type="InterPro" id="IPR014757">
    <property type="entry name" value="Tscrpt_reg_IclR_C"/>
</dbReference>
<dbReference type="InterPro" id="IPR005471">
    <property type="entry name" value="Tscrpt_reg_IclR_N"/>
</dbReference>
<dbReference type="Pfam" id="PF01614">
    <property type="entry name" value="IclR_C"/>
    <property type="match status" value="1"/>
</dbReference>
<dbReference type="SUPFAM" id="SSF55781">
    <property type="entry name" value="GAF domain-like"/>
    <property type="match status" value="1"/>
</dbReference>
<dbReference type="EMBL" id="CP018632">
    <property type="protein sequence ID" value="ASJ76278.1"/>
    <property type="molecule type" value="Genomic_DNA"/>
</dbReference>
<dbReference type="Gene3D" id="3.30.450.40">
    <property type="match status" value="1"/>
</dbReference>
<proteinExistence type="predicted"/>
<gene>
    <name evidence="6" type="primary">kdgR_9</name>
    <name evidence="6" type="ORF">IMCC3135_31150</name>
</gene>
<dbReference type="GO" id="GO:0003677">
    <property type="term" value="F:DNA binding"/>
    <property type="evidence" value="ECO:0007669"/>
    <property type="project" value="UniProtKB-KW"/>
</dbReference>
<dbReference type="Proteomes" id="UP000250079">
    <property type="component" value="Chromosome"/>
</dbReference>
<dbReference type="Pfam" id="PF09339">
    <property type="entry name" value="HTH_IclR"/>
    <property type="match status" value="1"/>
</dbReference>
<evidence type="ECO:0000259" key="4">
    <source>
        <dbReference type="PROSITE" id="PS51077"/>
    </source>
</evidence>
<evidence type="ECO:0000313" key="7">
    <source>
        <dbReference type="Proteomes" id="UP000250079"/>
    </source>
</evidence>
<dbReference type="OrthoDB" id="9807558at2"/>
<name>A0A2Z2P1Z5_9GAMM</name>
<accession>A0A2Z2P1Z5</accession>
<dbReference type="Gene3D" id="1.10.10.10">
    <property type="entry name" value="Winged helix-like DNA-binding domain superfamily/Winged helix DNA-binding domain"/>
    <property type="match status" value="1"/>
</dbReference>
<dbReference type="GO" id="GO:0003700">
    <property type="term" value="F:DNA-binding transcription factor activity"/>
    <property type="evidence" value="ECO:0007669"/>
    <property type="project" value="TreeGrafter"/>
</dbReference>
<dbReference type="RefSeq" id="WP_088921076.1">
    <property type="nucleotide sequence ID" value="NZ_CP018632.1"/>
</dbReference>
<evidence type="ECO:0000256" key="3">
    <source>
        <dbReference type="ARBA" id="ARBA00023163"/>
    </source>
</evidence>
<keyword evidence="7" id="KW-1185">Reference proteome</keyword>
<dbReference type="InterPro" id="IPR036390">
    <property type="entry name" value="WH_DNA-bd_sf"/>
</dbReference>
<dbReference type="SUPFAM" id="SSF46785">
    <property type="entry name" value="Winged helix' DNA-binding domain"/>
    <property type="match status" value="1"/>
</dbReference>
<evidence type="ECO:0000259" key="5">
    <source>
        <dbReference type="PROSITE" id="PS51078"/>
    </source>
</evidence>
<sequence length="278" mass="30409">MTSTTVTVASEAGKKEPNYAVPALDKALDVIELLAAAKSPMNQAEISRALDRNPNELFRILNALAARNYLRRTDGGRFRLSLKLFELSHTHSPYEELLRVALPAMRELSETLSESCHLSMIRDGEVLIMAQVESPNPIRLSIEVGSRHSLLNTTSGRVLLSSMGTDERNQYLEHSSDFSSRSEESRDIFITRLHSIRERGFELTDGERFVGGLDVGALVGTATSRVKAALVVSTLRHADGPDVTRIADVVCDTVLQIAVESGVMNTAMSPVSKNQSSS</sequence>
<keyword evidence="1" id="KW-0805">Transcription regulation</keyword>
<dbReference type="PROSITE" id="PS51077">
    <property type="entry name" value="HTH_ICLR"/>
    <property type="match status" value="1"/>
</dbReference>
<dbReference type="KEGG" id="gai:IMCC3135_31150"/>
<dbReference type="PROSITE" id="PS51078">
    <property type="entry name" value="ICLR_ED"/>
    <property type="match status" value="1"/>
</dbReference>
<dbReference type="PANTHER" id="PTHR30136">
    <property type="entry name" value="HELIX-TURN-HELIX TRANSCRIPTIONAL REGULATOR, ICLR FAMILY"/>
    <property type="match status" value="1"/>
</dbReference>
<protein>
    <submittedName>
        <fullName evidence="6">Transcriptional regulator KdgR</fullName>
    </submittedName>
</protein>
<feature type="domain" description="IclR-ED" evidence="5">
    <location>
        <begin position="83"/>
        <end position="263"/>
    </location>
</feature>
<organism evidence="6 7">
    <name type="scientific">Granulosicoccus antarcticus IMCC3135</name>
    <dbReference type="NCBI Taxonomy" id="1192854"/>
    <lineage>
        <taxon>Bacteria</taxon>
        <taxon>Pseudomonadati</taxon>
        <taxon>Pseudomonadota</taxon>
        <taxon>Gammaproteobacteria</taxon>
        <taxon>Chromatiales</taxon>
        <taxon>Granulosicoccaceae</taxon>
        <taxon>Granulosicoccus</taxon>
    </lineage>
</organism>
<evidence type="ECO:0000256" key="1">
    <source>
        <dbReference type="ARBA" id="ARBA00023015"/>
    </source>
</evidence>